<accession>A0A3N4UKH1</accession>
<dbReference type="Proteomes" id="UP000269689">
    <property type="component" value="Unassembled WGS sequence"/>
</dbReference>
<evidence type="ECO:0000256" key="1">
    <source>
        <dbReference type="ARBA" id="ARBA00010552"/>
    </source>
</evidence>
<keyword evidence="3" id="KW-1185">Reference proteome</keyword>
<dbReference type="Gene3D" id="3.30.1330.40">
    <property type="entry name" value="RutC-like"/>
    <property type="match status" value="1"/>
</dbReference>
<comment type="caution">
    <text evidence="2">The sequence shown here is derived from an EMBL/GenBank/DDBJ whole genome shotgun (WGS) entry which is preliminary data.</text>
</comment>
<sequence>MTAPLKHITTDAAPAAIGPYSQATQVGDLLFVSGQLPIDPKTGAFNSESPVEQMTQCMANIATIAKAAGTDMSRIVKTTILVTDLAQFADINAAYGAALSAPFPARACYEVSALPKGAQVEVEAVIAL</sequence>
<dbReference type="GO" id="GO:0005829">
    <property type="term" value="C:cytosol"/>
    <property type="evidence" value="ECO:0007669"/>
    <property type="project" value="TreeGrafter"/>
</dbReference>
<dbReference type="GO" id="GO:0019239">
    <property type="term" value="F:deaminase activity"/>
    <property type="evidence" value="ECO:0007669"/>
    <property type="project" value="TreeGrafter"/>
</dbReference>
<dbReference type="PANTHER" id="PTHR11803">
    <property type="entry name" value="2-IMINOBUTANOATE/2-IMINOPROPANOATE DEAMINASE RIDA"/>
    <property type="match status" value="1"/>
</dbReference>
<dbReference type="InterPro" id="IPR006175">
    <property type="entry name" value="YjgF/YER057c/UK114"/>
</dbReference>
<evidence type="ECO:0000313" key="3">
    <source>
        <dbReference type="Proteomes" id="UP000269689"/>
    </source>
</evidence>
<dbReference type="InterPro" id="IPR035959">
    <property type="entry name" value="RutC-like_sf"/>
</dbReference>
<dbReference type="InterPro" id="IPR006056">
    <property type="entry name" value="RidA"/>
</dbReference>
<proteinExistence type="inferred from homology"/>
<dbReference type="RefSeq" id="WP_123791205.1">
    <property type="nucleotide sequence ID" value="NZ_RKQK01000001.1"/>
</dbReference>
<dbReference type="CDD" id="cd00448">
    <property type="entry name" value="YjgF_YER057c_UK114_family"/>
    <property type="match status" value="1"/>
</dbReference>
<name>A0A3N4UKH1_9RHOB</name>
<dbReference type="SUPFAM" id="SSF55298">
    <property type="entry name" value="YjgF-like"/>
    <property type="match status" value="1"/>
</dbReference>
<dbReference type="PANTHER" id="PTHR11803:SF39">
    <property type="entry name" value="2-IMINOBUTANOATE_2-IMINOPROPANOATE DEAMINASE"/>
    <property type="match status" value="1"/>
</dbReference>
<comment type="similarity">
    <text evidence="1">Belongs to the RutC family.</text>
</comment>
<dbReference type="EMBL" id="RKQK01000001">
    <property type="protein sequence ID" value="RPE70943.1"/>
    <property type="molecule type" value="Genomic_DNA"/>
</dbReference>
<reference evidence="2 3" key="1">
    <citation type="submission" date="2018-11" db="EMBL/GenBank/DDBJ databases">
        <title>Genomic Encyclopedia of Type Strains, Phase IV (KMG-IV): sequencing the most valuable type-strain genomes for metagenomic binning, comparative biology and taxonomic classification.</title>
        <authorList>
            <person name="Goeker M."/>
        </authorList>
    </citation>
    <scope>NUCLEOTIDE SEQUENCE [LARGE SCALE GENOMIC DNA]</scope>
    <source>
        <strain evidence="2 3">DSM 104731</strain>
    </source>
</reference>
<dbReference type="Pfam" id="PF01042">
    <property type="entry name" value="Ribonuc_L-PSP"/>
    <property type="match status" value="1"/>
</dbReference>
<dbReference type="FunFam" id="3.30.1330.40:FF:000001">
    <property type="entry name" value="L-PSP family endoribonuclease"/>
    <property type="match status" value="1"/>
</dbReference>
<organism evidence="2 3">
    <name type="scientific">Pacificibacter maritimus</name>
    <dbReference type="NCBI Taxonomy" id="762213"/>
    <lineage>
        <taxon>Bacteria</taxon>
        <taxon>Pseudomonadati</taxon>
        <taxon>Pseudomonadota</taxon>
        <taxon>Alphaproteobacteria</taxon>
        <taxon>Rhodobacterales</taxon>
        <taxon>Roseobacteraceae</taxon>
        <taxon>Pacificibacter</taxon>
    </lineage>
</organism>
<protein>
    <submittedName>
        <fullName evidence="2">Endoribonuclease L-PSP</fullName>
    </submittedName>
</protein>
<dbReference type="NCBIfam" id="TIGR00004">
    <property type="entry name" value="Rid family detoxifying hydrolase"/>
    <property type="match status" value="1"/>
</dbReference>
<dbReference type="OrthoDB" id="9809792at2"/>
<evidence type="ECO:0000313" key="2">
    <source>
        <dbReference type="EMBL" id="RPE70943.1"/>
    </source>
</evidence>
<gene>
    <name evidence="2" type="ORF">EDD53_0053</name>
</gene>
<dbReference type="AlphaFoldDB" id="A0A3N4UKH1"/>